<comment type="similarity">
    <text evidence="2">Belongs to the calycin superfamily. Fatty-acid binding protein (FABP) family.</text>
</comment>
<evidence type="ECO:0000256" key="4">
    <source>
        <dbReference type="ARBA" id="ARBA00022893"/>
    </source>
</evidence>
<evidence type="ECO:0000256" key="5">
    <source>
        <dbReference type="ARBA" id="ARBA00023072"/>
    </source>
</evidence>
<dbReference type="GO" id="GO:0019841">
    <property type="term" value="F:retinol binding"/>
    <property type="evidence" value="ECO:0007669"/>
    <property type="project" value="UniProtKB-KW"/>
</dbReference>
<dbReference type="Gene3D" id="2.40.128.20">
    <property type="match status" value="1"/>
</dbReference>
<keyword evidence="9" id="KW-1185">Reference proteome</keyword>
<evidence type="ECO:0000256" key="1">
    <source>
        <dbReference type="ARBA" id="ARBA00003699"/>
    </source>
</evidence>
<dbReference type="InterPro" id="IPR000463">
    <property type="entry name" value="Fatty_acid-bd"/>
</dbReference>
<keyword evidence="4" id="KW-0845">Vitamin A</keyword>
<organism evidence="8 9">
    <name type="scientific">Muraenolepis orangiensis</name>
    <name type="common">Patagonian moray cod</name>
    <dbReference type="NCBI Taxonomy" id="630683"/>
    <lineage>
        <taxon>Eukaryota</taxon>
        <taxon>Metazoa</taxon>
        <taxon>Chordata</taxon>
        <taxon>Craniata</taxon>
        <taxon>Vertebrata</taxon>
        <taxon>Euteleostomi</taxon>
        <taxon>Actinopterygii</taxon>
        <taxon>Neopterygii</taxon>
        <taxon>Teleostei</taxon>
        <taxon>Neoteleostei</taxon>
        <taxon>Acanthomorphata</taxon>
        <taxon>Zeiogadaria</taxon>
        <taxon>Gadariae</taxon>
        <taxon>Gadiformes</taxon>
        <taxon>Muraenolepidoidei</taxon>
        <taxon>Muraenolepididae</taxon>
        <taxon>Muraenolepis</taxon>
    </lineage>
</organism>
<evidence type="ECO:0000259" key="7">
    <source>
        <dbReference type="Pfam" id="PF00061"/>
    </source>
</evidence>
<accession>A0A9Q0ENS4</accession>
<dbReference type="InterPro" id="IPR000566">
    <property type="entry name" value="Lipocln_cytosolic_FA-bd_dom"/>
</dbReference>
<protein>
    <recommendedName>
        <fullName evidence="3">Cellular retinoic acid-binding protein 1</fullName>
    </recommendedName>
    <alternativeName>
        <fullName evidence="6">Cellular retinoic acid-binding protein I</fullName>
    </alternativeName>
</protein>
<dbReference type="InterPro" id="IPR012674">
    <property type="entry name" value="Calycin"/>
</dbReference>
<dbReference type="EMBL" id="JANIIK010000039">
    <property type="protein sequence ID" value="KAJ3608988.1"/>
    <property type="molecule type" value="Genomic_DNA"/>
</dbReference>
<keyword evidence="5" id="KW-0683">Retinol-binding</keyword>
<dbReference type="GO" id="GO:0016918">
    <property type="term" value="F:retinal binding"/>
    <property type="evidence" value="ECO:0007669"/>
    <property type="project" value="UniProtKB-KW"/>
</dbReference>
<dbReference type="SUPFAM" id="SSF50814">
    <property type="entry name" value="Lipocalins"/>
    <property type="match status" value="1"/>
</dbReference>
<proteinExistence type="inferred from homology"/>
<dbReference type="InterPro" id="IPR031259">
    <property type="entry name" value="ILBP"/>
</dbReference>
<dbReference type="OrthoDB" id="412780at2759"/>
<comment type="function">
    <text evidence="1">Cytosolic CRABPs may regulate the access of retinoic acid to the nuclear retinoic acid receptors.</text>
</comment>
<evidence type="ECO:0000256" key="2">
    <source>
        <dbReference type="ARBA" id="ARBA00008390"/>
    </source>
</evidence>
<evidence type="ECO:0000313" key="8">
    <source>
        <dbReference type="EMBL" id="KAJ3608988.1"/>
    </source>
</evidence>
<evidence type="ECO:0000313" key="9">
    <source>
        <dbReference type="Proteomes" id="UP001148018"/>
    </source>
</evidence>
<dbReference type="Pfam" id="PF00061">
    <property type="entry name" value="Lipocalin"/>
    <property type="match status" value="1"/>
</dbReference>
<evidence type="ECO:0000256" key="3">
    <source>
        <dbReference type="ARBA" id="ARBA00013592"/>
    </source>
</evidence>
<name>A0A9Q0ENS4_9TELE</name>
<dbReference type="PANTHER" id="PTHR11955">
    <property type="entry name" value="FATTY ACID BINDING PROTEIN"/>
    <property type="match status" value="1"/>
</dbReference>
<evidence type="ECO:0000256" key="6">
    <source>
        <dbReference type="ARBA" id="ARBA00030108"/>
    </source>
</evidence>
<dbReference type="Proteomes" id="UP001148018">
    <property type="component" value="Unassembled WGS sequence"/>
</dbReference>
<dbReference type="AlphaFoldDB" id="A0A9Q0ENS4"/>
<gene>
    <name evidence="8" type="ORF">NHX12_023516</name>
</gene>
<reference evidence="8" key="1">
    <citation type="submission" date="2022-07" db="EMBL/GenBank/DDBJ databases">
        <title>Chromosome-level genome of Muraenolepis orangiensis.</title>
        <authorList>
            <person name="Kim J."/>
        </authorList>
    </citation>
    <scope>NUCLEOTIDE SEQUENCE</scope>
    <source>
        <strain evidence="8">KU_S4_2022</strain>
        <tissue evidence="8">Muscle</tissue>
    </source>
</reference>
<comment type="caution">
    <text evidence="8">The sequence shown here is derived from an EMBL/GenBank/DDBJ whole genome shotgun (WGS) entry which is preliminary data.</text>
</comment>
<sequence length="152" mass="17376">MISFIGLQEILGWIGWIGWIERHRCTFPTVSLWLGRQDKQALNGIGFAMRQMGGMIKPTTIISVDGDTVKLETKSTFKNTEISFKLNQEFDEHTADDRKAKSLITVEGNKMVHIQKWEGKETSLVREVTDDTLLLTLTMEDVVSTRHYSKTE</sequence>
<dbReference type="PRINTS" id="PR00178">
    <property type="entry name" value="FATTYACIDBP"/>
</dbReference>
<dbReference type="FunFam" id="2.40.128.20:FF:000001">
    <property type="entry name" value="Fatty acid-binding protein, adipocyte"/>
    <property type="match status" value="1"/>
</dbReference>
<feature type="domain" description="Lipocalin/cytosolic fatty-acid binding" evidence="7">
    <location>
        <begin position="40"/>
        <end position="149"/>
    </location>
</feature>